<dbReference type="AlphaFoldDB" id="A0A4U9CVX6"/>
<proteinExistence type="predicted"/>
<protein>
    <submittedName>
        <fullName evidence="1">Ferritin-like protein</fullName>
    </submittedName>
</protein>
<dbReference type="Proteomes" id="UP000339249">
    <property type="component" value="Unassembled WGS sequence"/>
</dbReference>
<sequence>MLLQTVLDEVRSADKAGLCLQQTDRRLMDLVAQQRH</sequence>
<dbReference type="EMBL" id="CABDVU010000001">
    <property type="protein sequence ID" value="VTN10010.1"/>
    <property type="molecule type" value="Genomic_DNA"/>
</dbReference>
<evidence type="ECO:0000313" key="2">
    <source>
        <dbReference type="Proteomes" id="UP000339249"/>
    </source>
</evidence>
<organism evidence="1 2">
    <name type="scientific">Raoultella terrigena</name>
    <name type="common">Klebsiella terrigena</name>
    <dbReference type="NCBI Taxonomy" id="577"/>
    <lineage>
        <taxon>Bacteria</taxon>
        <taxon>Pseudomonadati</taxon>
        <taxon>Pseudomonadota</taxon>
        <taxon>Gammaproteobacteria</taxon>
        <taxon>Enterobacterales</taxon>
        <taxon>Enterobacteriaceae</taxon>
        <taxon>Klebsiella/Raoultella group</taxon>
        <taxon>Raoultella</taxon>
    </lineage>
</organism>
<gene>
    <name evidence="1" type="ORF">NCTC9185_01916</name>
</gene>
<evidence type="ECO:0000313" key="1">
    <source>
        <dbReference type="EMBL" id="VTN10010.1"/>
    </source>
</evidence>
<accession>A0A4U9CVX6</accession>
<reference evidence="1 2" key="1">
    <citation type="submission" date="2019-04" db="EMBL/GenBank/DDBJ databases">
        <authorList>
            <consortium name="Pathogen Informatics"/>
        </authorList>
    </citation>
    <scope>NUCLEOTIDE SEQUENCE [LARGE SCALE GENOMIC DNA]</scope>
    <source>
        <strain evidence="1 2">NCTC9185</strain>
    </source>
</reference>
<name>A0A4U9CVX6_RAOTE</name>